<gene>
    <name evidence="2" type="ORF">FMM06_09860</name>
</gene>
<keyword evidence="3" id="KW-1185">Reference proteome</keyword>
<organism evidence="2 3">
    <name type="scientific">Glacieibacterium frigidum</name>
    <dbReference type="NCBI Taxonomy" id="2593303"/>
    <lineage>
        <taxon>Bacteria</taxon>
        <taxon>Pseudomonadati</taxon>
        <taxon>Pseudomonadota</taxon>
        <taxon>Alphaproteobacteria</taxon>
        <taxon>Sphingomonadales</taxon>
        <taxon>Sphingosinicellaceae</taxon>
        <taxon>Glacieibacterium</taxon>
    </lineage>
</organism>
<evidence type="ECO:0000313" key="2">
    <source>
        <dbReference type="EMBL" id="TRW14036.1"/>
    </source>
</evidence>
<dbReference type="CDD" id="cd14789">
    <property type="entry name" value="Tiki"/>
    <property type="match status" value="1"/>
</dbReference>
<dbReference type="Pfam" id="PF01963">
    <property type="entry name" value="TraB_PrgY_gumN"/>
    <property type="match status" value="1"/>
</dbReference>
<name>A0A552U736_9SPHN</name>
<proteinExistence type="predicted"/>
<reference evidence="2 3" key="1">
    <citation type="submission" date="2019-07" db="EMBL/GenBank/DDBJ databases">
        <title>Novel species isolated from glacier.</title>
        <authorList>
            <person name="Liu Q."/>
            <person name="Xin Y.-H."/>
        </authorList>
    </citation>
    <scope>NUCLEOTIDE SEQUENCE [LARGE SCALE GENOMIC DNA]</scope>
    <source>
        <strain evidence="2 3">LB1R16</strain>
    </source>
</reference>
<dbReference type="AlphaFoldDB" id="A0A552U736"/>
<evidence type="ECO:0000256" key="1">
    <source>
        <dbReference type="SAM" id="SignalP"/>
    </source>
</evidence>
<evidence type="ECO:0000313" key="3">
    <source>
        <dbReference type="Proteomes" id="UP000317894"/>
    </source>
</evidence>
<dbReference type="Proteomes" id="UP000317894">
    <property type="component" value="Unassembled WGS sequence"/>
</dbReference>
<dbReference type="PANTHER" id="PTHR40590">
    <property type="entry name" value="CYTOPLASMIC PROTEIN-RELATED"/>
    <property type="match status" value="1"/>
</dbReference>
<dbReference type="OrthoDB" id="9806326at2"/>
<dbReference type="EMBL" id="VJWA01000002">
    <property type="protein sequence ID" value="TRW14036.1"/>
    <property type="molecule type" value="Genomic_DNA"/>
</dbReference>
<dbReference type="InterPro" id="IPR002816">
    <property type="entry name" value="TraB/PrgY/GumN_fam"/>
</dbReference>
<protein>
    <submittedName>
        <fullName evidence="2">TraB/GumN family protein</fullName>
    </submittedName>
</protein>
<dbReference type="PANTHER" id="PTHR40590:SF1">
    <property type="entry name" value="CYTOPLASMIC PROTEIN"/>
    <property type="match status" value="1"/>
</dbReference>
<feature type="signal peptide" evidence="1">
    <location>
        <begin position="1"/>
        <end position="20"/>
    </location>
</feature>
<sequence length="286" mass="30266">MAAMRIVALALLLAASPVAAEPAIWVVRDADTEITLFGTLHELPTGIDWLTPRIAARVDAADTLVLETVIPEDRDAIGTLVTTLGYSPKLPPLAKRIAPRLQAPLAAVLRDTRLQPAALDGMETWLAAVTLGDAVLAKLGLDETNGVEAVLTARVRAARKPVTGLETPAEQLGYFDTLPETDQRALLDATVADTATAAADTNRLIASWTSGNTQVIADGFRDSLRATPRLAQVLLVDRNARWATWIAARLAQPGKVFVAVGAAHLAGTDSVQAKLAAQGITAERLR</sequence>
<keyword evidence="1" id="KW-0732">Signal</keyword>
<dbReference type="InterPro" id="IPR047111">
    <property type="entry name" value="YbaP-like"/>
</dbReference>
<comment type="caution">
    <text evidence="2">The sequence shown here is derived from an EMBL/GenBank/DDBJ whole genome shotgun (WGS) entry which is preliminary data.</text>
</comment>
<feature type="chain" id="PRO_5021727075" evidence="1">
    <location>
        <begin position="21"/>
        <end position="286"/>
    </location>
</feature>
<accession>A0A552U736</accession>